<evidence type="ECO:0000256" key="4">
    <source>
        <dbReference type="ARBA" id="ARBA00022692"/>
    </source>
</evidence>
<dbReference type="PANTHER" id="PTHR48022">
    <property type="entry name" value="PLASTIDIC GLUCOSE TRANSPORTER 4"/>
    <property type="match status" value="1"/>
</dbReference>
<evidence type="ECO:0000256" key="6">
    <source>
        <dbReference type="ARBA" id="ARBA00023136"/>
    </source>
</evidence>
<comment type="caution">
    <text evidence="11">The sequence shown here is derived from an EMBL/GenBank/DDBJ whole genome shotgun (WGS) entry which is preliminary data.</text>
</comment>
<feature type="transmembrane region" description="Helical" evidence="9">
    <location>
        <begin position="21"/>
        <end position="39"/>
    </location>
</feature>
<dbReference type="NCBIfam" id="TIGR00879">
    <property type="entry name" value="SP"/>
    <property type="match status" value="1"/>
</dbReference>
<gene>
    <name evidence="11" type="primary">SNF3_2</name>
    <name evidence="11" type="ORF">V5O48_010258</name>
</gene>
<reference evidence="11 12" key="1">
    <citation type="submission" date="2024-02" db="EMBL/GenBank/DDBJ databases">
        <title>A draft genome for the cacao thread blight pathogen Marasmius crinis-equi.</title>
        <authorList>
            <person name="Cohen S.P."/>
            <person name="Baruah I.K."/>
            <person name="Amoako-Attah I."/>
            <person name="Bukari Y."/>
            <person name="Meinhardt L.W."/>
            <person name="Bailey B.A."/>
        </authorList>
    </citation>
    <scope>NUCLEOTIDE SEQUENCE [LARGE SCALE GENOMIC DNA]</scope>
    <source>
        <strain evidence="11 12">GH-76</strain>
    </source>
</reference>
<dbReference type="Proteomes" id="UP001465976">
    <property type="component" value="Unassembled WGS sequence"/>
</dbReference>
<feature type="transmembrane region" description="Helical" evidence="9">
    <location>
        <begin position="381"/>
        <end position="405"/>
    </location>
</feature>
<comment type="subcellular location">
    <subcellularLocation>
        <location evidence="1">Membrane</location>
        <topology evidence="1">Multi-pass membrane protein</topology>
    </subcellularLocation>
</comment>
<dbReference type="PROSITE" id="PS00217">
    <property type="entry name" value="SUGAR_TRANSPORT_2"/>
    <property type="match status" value="1"/>
</dbReference>
<feature type="transmembrane region" description="Helical" evidence="9">
    <location>
        <begin position="285"/>
        <end position="308"/>
    </location>
</feature>
<dbReference type="InterPro" id="IPR036259">
    <property type="entry name" value="MFS_trans_sf"/>
</dbReference>
<dbReference type="PROSITE" id="PS00216">
    <property type="entry name" value="SUGAR_TRANSPORT_1"/>
    <property type="match status" value="1"/>
</dbReference>
<dbReference type="InterPro" id="IPR005829">
    <property type="entry name" value="Sugar_transporter_CS"/>
</dbReference>
<feature type="transmembrane region" description="Helical" evidence="9">
    <location>
        <begin position="320"/>
        <end position="341"/>
    </location>
</feature>
<dbReference type="InterPro" id="IPR003663">
    <property type="entry name" value="Sugar/inositol_transpt"/>
</dbReference>
<evidence type="ECO:0000256" key="3">
    <source>
        <dbReference type="ARBA" id="ARBA00022448"/>
    </source>
</evidence>
<evidence type="ECO:0000256" key="2">
    <source>
        <dbReference type="ARBA" id="ARBA00010992"/>
    </source>
</evidence>
<evidence type="ECO:0000259" key="10">
    <source>
        <dbReference type="PROSITE" id="PS50850"/>
    </source>
</evidence>
<evidence type="ECO:0000256" key="9">
    <source>
        <dbReference type="SAM" id="Phobius"/>
    </source>
</evidence>
<feature type="domain" description="Major facilitator superfamily (MFS) profile" evidence="10">
    <location>
        <begin position="26"/>
        <end position="476"/>
    </location>
</feature>
<evidence type="ECO:0000256" key="5">
    <source>
        <dbReference type="ARBA" id="ARBA00022989"/>
    </source>
</evidence>
<protein>
    <submittedName>
        <fullName evidence="11">Plasma membrane low glucose sensor</fullName>
    </submittedName>
</protein>
<comment type="catalytic activity">
    <reaction evidence="7">
        <text>myo-inositol(out) + H(+)(out) = myo-inositol(in) + H(+)(in)</text>
        <dbReference type="Rhea" id="RHEA:60364"/>
        <dbReference type="ChEBI" id="CHEBI:15378"/>
        <dbReference type="ChEBI" id="CHEBI:17268"/>
    </reaction>
</comment>
<feature type="transmembrane region" description="Helical" evidence="9">
    <location>
        <begin position="162"/>
        <end position="182"/>
    </location>
</feature>
<comment type="similarity">
    <text evidence="2 8">Belongs to the major facilitator superfamily. Sugar transporter (TC 2.A.1.1) family.</text>
</comment>
<feature type="transmembrane region" description="Helical" evidence="9">
    <location>
        <begin position="454"/>
        <end position="472"/>
    </location>
</feature>
<proteinExistence type="inferred from homology"/>
<dbReference type="PROSITE" id="PS50850">
    <property type="entry name" value="MFS"/>
    <property type="match status" value="1"/>
</dbReference>
<feature type="transmembrane region" description="Helical" evidence="9">
    <location>
        <begin position="348"/>
        <end position="369"/>
    </location>
</feature>
<dbReference type="PRINTS" id="PR00171">
    <property type="entry name" value="SUGRTRNSPORT"/>
</dbReference>
<keyword evidence="12" id="KW-1185">Reference proteome</keyword>
<feature type="transmembrane region" description="Helical" evidence="9">
    <location>
        <begin position="194"/>
        <end position="215"/>
    </location>
</feature>
<organism evidence="11 12">
    <name type="scientific">Marasmius crinis-equi</name>
    <dbReference type="NCBI Taxonomy" id="585013"/>
    <lineage>
        <taxon>Eukaryota</taxon>
        <taxon>Fungi</taxon>
        <taxon>Dikarya</taxon>
        <taxon>Basidiomycota</taxon>
        <taxon>Agaricomycotina</taxon>
        <taxon>Agaricomycetes</taxon>
        <taxon>Agaricomycetidae</taxon>
        <taxon>Agaricales</taxon>
        <taxon>Marasmiineae</taxon>
        <taxon>Marasmiaceae</taxon>
        <taxon>Marasmius</taxon>
    </lineage>
</organism>
<sequence>MPGGAVVTGDGIGANAPKNKFAGIAMVCFAAFGGILYGYDTGVISGVKEMPDWLRTFGTPTGNPDKPFGLSSGRESLIVSILSAGTFCGALLGAPIGDFTGRKWGVIIGCLIFCVGVAMQTASTEVPLFVVGRVIAGMGVGVVSVLIPMYQSECAPKWIRGAVVSLYQWAITIGLLLAAVVNNGTKNRDNHSSYRIPIAIQFVWAAVMISGMLTLPESPRWYVKNGKMEQATAALSRLTGLSRDDPETRLEIEDIRSSLEAERALGNSSYLDCFRPSHNKIALRTLTGIFIQAWQQLTGINFIFYYGTTFFTNSGIKNPFVTTIITNVVNVVMTLPGIWGVERFGRRSLLLWGAIGMCVCEYIVAIVGVTVSADNMAGQKVLIAFVCIYIAFFASTWGPIAWVVTGEIFPLQIRAKAMSLSVASNWLWNFGIGYATPYLVNKEAGSAGLESKVFFIWGSTCFCCIIFTLLCVPETKGLSLEQIDLMYQNTMPWRAGQYRAQLIADNVHVSDTAAKDHPTMMHKELDNQSDSEKNAA</sequence>
<keyword evidence="4 9" id="KW-0812">Transmembrane</keyword>
<evidence type="ECO:0000256" key="7">
    <source>
        <dbReference type="ARBA" id="ARBA00049119"/>
    </source>
</evidence>
<keyword evidence="3 8" id="KW-0813">Transport</keyword>
<dbReference type="InterPro" id="IPR050360">
    <property type="entry name" value="MFS_Sugar_Transporters"/>
</dbReference>
<keyword evidence="5 9" id="KW-1133">Transmembrane helix</keyword>
<feature type="transmembrane region" description="Helical" evidence="9">
    <location>
        <begin position="417"/>
        <end position="434"/>
    </location>
</feature>
<dbReference type="InterPro" id="IPR020846">
    <property type="entry name" value="MFS_dom"/>
</dbReference>
<dbReference type="EMBL" id="JBAHYK010000728">
    <property type="protein sequence ID" value="KAL0571697.1"/>
    <property type="molecule type" value="Genomic_DNA"/>
</dbReference>
<dbReference type="SUPFAM" id="SSF103473">
    <property type="entry name" value="MFS general substrate transporter"/>
    <property type="match status" value="1"/>
</dbReference>
<dbReference type="Gene3D" id="1.20.1250.20">
    <property type="entry name" value="MFS general substrate transporter like domains"/>
    <property type="match status" value="1"/>
</dbReference>
<dbReference type="CDD" id="cd17356">
    <property type="entry name" value="MFS_HXT"/>
    <property type="match status" value="1"/>
</dbReference>
<feature type="transmembrane region" description="Helical" evidence="9">
    <location>
        <begin position="104"/>
        <end position="122"/>
    </location>
</feature>
<name>A0ABR3F8S7_9AGAR</name>
<feature type="transmembrane region" description="Helical" evidence="9">
    <location>
        <begin position="128"/>
        <end position="150"/>
    </location>
</feature>
<evidence type="ECO:0000256" key="8">
    <source>
        <dbReference type="RuleBase" id="RU003346"/>
    </source>
</evidence>
<dbReference type="InterPro" id="IPR005828">
    <property type="entry name" value="MFS_sugar_transport-like"/>
</dbReference>
<dbReference type="PANTHER" id="PTHR48022:SF17">
    <property type="entry name" value="HEXOSE TRANSPORTER"/>
    <property type="match status" value="1"/>
</dbReference>
<dbReference type="Pfam" id="PF00083">
    <property type="entry name" value="Sugar_tr"/>
    <property type="match status" value="1"/>
</dbReference>
<evidence type="ECO:0000313" key="11">
    <source>
        <dbReference type="EMBL" id="KAL0571697.1"/>
    </source>
</evidence>
<keyword evidence="6 9" id="KW-0472">Membrane</keyword>
<evidence type="ECO:0000313" key="12">
    <source>
        <dbReference type="Proteomes" id="UP001465976"/>
    </source>
</evidence>
<evidence type="ECO:0000256" key="1">
    <source>
        <dbReference type="ARBA" id="ARBA00004141"/>
    </source>
</evidence>
<feature type="transmembrane region" description="Helical" evidence="9">
    <location>
        <begin position="77"/>
        <end position="97"/>
    </location>
</feature>
<accession>A0ABR3F8S7</accession>